<dbReference type="InterPro" id="IPR011992">
    <property type="entry name" value="EF-hand-dom_pair"/>
</dbReference>
<dbReference type="Ensembl" id="ENSCRFT00000008968.1">
    <property type="protein sequence ID" value="ENSCRFP00000008657.1"/>
    <property type="gene ID" value="ENSCRFG00000006793.1"/>
</dbReference>
<keyword evidence="3" id="KW-0677">Repeat</keyword>
<evidence type="ECO:0000256" key="6">
    <source>
        <dbReference type="ARBA" id="ARBA00035003"/>
    </source>
</evidence>
<keyword evidence="10" id="KW-1185">Reference proteome</keyword>
<dbReference type="SUPFAM" id="SSF47473">
    <property type="entry name" value="EF-hand"/>
    <property type="match status" value="1"/>
</dbReference>
<dbReference type="SMART" id="SM00676">
    <property type="entry name" value="DM10"/>
    <property type="match status" value="3"/>
</dbReference>
<dbReference type="GO" id="GO:0010975">
    <property type="term" value="P:regulation of neuron projection development"/>
    <property type="evidence" value="ECO:0007669"/>
    <property type="project" value="TreeGrafter"/>
</dbReference>
<dbReference type="GO" id="GO:0005874">
    <property type="term" value="C:microtubule"/>
    <property type="evidence" value="ECO:0007669"/>
    <property type="project" value="TreeGrafter"/>
</dbReference>
<evidence type="ECO:0000313" key="9">
    <source>
        <dbReference type="Ensembl" id="ENSCRFP00000008657.1"/>
    </source>
</evidence>
<evidence type="ECO:0000256" key="3">
    <source>
        <dbReference type="ARBA" id="ARBA00022737"/>
    </source>
</evidence>
<evidence type="ECO:0000256" key="4">
    <source>
        <dbReference type="ARBA" id="ARBA00023212"/>
    </source>
</evidence>
<dbReference type="Gene3D" id="2.30.29.170">
    <property type="match status" value="3"/>
</dbReference>
<dbReference type="AlphaFoldDB" id="A0A8C3QMZ2"/>
<feature type="domain" description="DM10" evidence="8">
    <location>
        <begin position="424"/>
        <end position="531"/>
    </location>
</feature>
<accession>A0A8C3QMZ2</accession>
<dbReference type="PANTHER" id="PTHR12086:SF11">
    <property type="entry name" value="EF-HAND DOMAIN-CONTAINING FAMILY MEMBER C2"/>
    <property type="match status" value="1"/>
</dbReference>
<dbReference type="FunFam" id="1.10.238.10:FF:000375">
    <property type="entry name" value="EF-hand domain-containing family member C2"/>
    <property type="match status" value="1"/>
</dbReference>
<dbReference type="FunFam" id="2.30.29.170:FF:000001">
    <property type="entry name" value="EF-hand domain containing 1"/>
    <property type="match status" value="1"/>
</dbReference>
<comment type="subcellular location">
    <subcellularLocation>
        <location evidence="1">Cytoplasm</location>
        <location evidence="1">Cytoskeleton</location>
        <location evidence="1">Cilium axoneme</location>
    </subcellularLocation>
</comment>
<evidence type="ECO:0000256" key="5">
    <source>
        <dbReference type="ARBA" id="ARBA00023273"/>
    </source>
</evidence>
<dbReference type="InterPro" id="IPR049246">
    <property type="entry name" value="DUF5580_M"/>
</dbReference>
<protein>
    <recommendedName>
        <fullName evidence="7">EF-hand domain-containing family member C2</fullName>
    </recommendedName>
</protein>
<proteinExistence type="predicted"/>
<name>A0A8C3QMZ2_9PASS</name>
<evidence type="ECO:0000313" key="10">
    <source>
        <dbReference type="Proteomes" id="UP000694396"/>
    </source>
</evidence>
<dbReference type="FunFam" id="2.30.29.170:FF:000002">
    <property type="entry name" value="EF-hand domain (C-terminal) containing 1"/>
    <property type="match status" value="1"/>
</dbReference>
<dbReference type="InterPro" id="IPR040193">
    <property type="entry name" value="EFHC1/EFHC2/EFHB"/>
</dbReference>
<feature type="domain" description="DM10" evidence="8">
    <location>
        <begin position="75"/>
        <end position="182"/>
    </location>
</feature>
<evidence type="ECO:0000256" key="7">
    <source>
        <dbReference type="ARBA" id="ARBA00039880"/>
    </source>
</evidence>
<dbReference type="Pfam" id="PF06565">
    <property type="entry name" value="DM10_dom"/>
    <property type="match status" value="3"/>
</dbReference>
<dbReference type="Gene3D" id="1.10.238.10">
    <property type="entry name" value="EF-hand"/>
    <property type="match status" value="1"/>
</dbReference>
<feature type="domain" description="DM10" evidence="8">
    <location>
        <begin position="227"/>
        <end position="368"/>
    </location>
</feature>
<dbReference type="Proteomes" id="UP000694396">
    <property type="component" value="Unplaced"/>
</dbReference>
<keyword evidence="4" id="KW-0206">Cytoskeleton</keyword>
<reference evidence="9" key="2">
    <citation type="submission" date="2025-09" db="UniProtKB">
        <authorList>
            <consortium name="Ensembl"/>
        </authorList>
    </citation>
    <scope>IDENTIFICATION</scope>
</reference>
<comment type="function">
    <text evidence="6">Microtubule inner protein (MIP) part of the dynein-decorated doublet microtubules (DMTs) in cilia axoneme, which is required for motile cilia beating.</text>
</comment>
<evidence type="ECO:0000256" key="2">
    <source>
        <dbReference type="ARBA" id="ARBA00022490"/>
    </source>
</evidence>
<dbReference type="InterPro" id="IPR006602">
    <property type="entry name" value="DM10_dom"/>
</dbReference>
<reference evidence="9" key="1">
    <citation type="submission" date="2025-08" db="UniProtKB">
        <authorList>
            <consortium name="Ensembl"/>
        </authorList>
    </citation>
    <scope>IDENTIFICATION</scope>
</reference>
<evidence type="ECO:0000259" key="8">
    <source>
        <dbReference type="PROSITE" id="PS51336"/>
    </source>
</evidence>
<dbReference type="GO" id="GO:0005930">
    <property type="term" value="C:axoneme"/>
    <property type="evidence" value="ECO:0007669"/>
    <property type="project" value="UniProtKB-SubCell"/>
</dbReference>
<sequence>MALPLLPGFSRRRNTGREKFHRSQLCGFYNDVPMLFEDKRGIGGELLPGQTLKITSSVFPEAMGRSSAPSWIAFDKQVLKFDAYFDEEVPEKHQEPYRIRHCKIYYYLEDDTIQVTEPVVKNSGINQGTIVRRHQIPLPPPHEDQFYTMYDFNINTEVTFYGRRYKIIDCDLYTKNFLRKIGIRLNPPACRPDDPYTTEREQKHLASTNPFHPYERFDTLKQFLEFDGQVLGFSGVWNDPESQLSGPRELVLRYYLSDDTIDIKEILPDNSGRDVVPLFLKRDKLPKNAPTAPYRPGTITNYTLLNVLGKPERNKGYYIRDVLQTGAVHQEFYKDSDLKIGAVINVWGRQVLLCDCDEFTKEHYRKKYGIGNISPAPPPPQIIIPPYNGFGSEEDSLSSCKRVVIEPAHKDYRQFLMKDRYGMDSNILRYGAKLITDSAIDKDRKFLISFFLNDDTISVFERTERNSGIAGGKFLERGRIKKPGQELFKSEPSEYYKAQDLFVGARVCFHGHKFLLVDADEYTFNYMERNANEFPMADICVILNKLKSMTESCAKEIRKTFATADPEHTNVVGYDTFRNWIVSVAGGGFSEHEIITLGRHYGVRDDSQTDLCLLFAMAQEKLKKNAFEYFEQLMAVFLYNDREKSGLLPYETCRTIFKSFKLPLPDDLLETLLTRFADNQKQVDYRKFVHALNWRENQAWTFAEVKEPPKKGRRCICPWTMGMSTASPTNIIVTHQMICSLAEVVTKCLKLH</sequence>
<dbReference type="PANTHER" id="PTHR12086">
    <property type="entry name" value="EF-HAND DOMAIN C-TERMINAL CONTAINING PROTEIN"/>
    <property type="match status" value="1"/>
</dbReference>
<evidence type="ECO:0000256" key="1">
    <source>
        <dbReference type="ARBA" id="ARBA00004430"/>
    </source>
</evidence>
<keyword evidence="2" id="KW-0963">Cytoplasm</keyword>
<dbReference type="PROSITE" id="PS51336">
    <property type="entry name" value="DM10"/>
    <property type="match status" value="3"/>
</dbReference>
<keyword evidence="5" id="KW-0966">Cell projection</keyword>
<dbReference type="Pfam" id="PF20742">
    <property type="entry name" value="DUF5580_M"/>
    <property type="match status" value="1"/>
</dbReference>
<organism evidence="9 10">
    <name type="scientific">Cyanoderma ruficeps</name>
    <name type="common">rufous-capped babbler</name>
    <dbReference type="NCBI Taxonomy" id="181631"/>
    <lineage>
        <taxon>Eukaryota</taxon>
        <taxon>Metazoa</taxon>
        <taxon>Chordata</taxon>
        <taxon>Craniata</taxon>
        <taxon>Vertebrata</taxon>
        <taxon>Euteleostomi</taxon>
        <taxon>Archelosauria</taxon>
        <taxon>Archosauria</taxon>
        <taxon>Dinosauria</taxon>
        <taxon>Saurischia</taxon>
        <taxon>Theropoda</taxon>
        <taxon>Coelurosauria</taxon>
        <taxon>Aves</taxon>
        <taxon>Neognathae</taxon>
        <taxon>Neoaves</taxon>
        <taxon>Telluraves</taxon>
        <taxon>Australaves</taxon>
        <taxon>Passeriformes</taxon>
        <taxon>Sylvioidea</taxon>
        <taxon>Timaliidae</taxon>
        <taxon>Cyanoderma</taxon>
    </lineage>
</organism>
<dbReference type="FunFam" id="2.30.29.170:FF:000003">
    <property type="entry name" value="EF-hand domain (C-terminal) containing 1"/>
    <property type="match status" value="1"/>
</dbReference>